<dbReference type="AlphaFoldDB" id="A0A3P8BMQ4"/>
<evidence type="ECO:0000313" key="4">
    <source>
        <dbReference type="WBParaSite" id="HPBE_0000768901-mRNA-1"/>
    </source>
</evidence>
<gene>
    <name evidence="2" type="ORF">HPBE_LOCUS7690</name>
</gene>
<evidence type="ECO:0000313" key="3">
    <source>
        <dbReference type="Proteomes" id="UP000050761"/>
    </source>
</evidence>
<feature type="compositionally biased region" description="Polar residues" evidence="1">
    <location>
        <begin position="253"/>
        <end position="269"/>
    </location>
</feature>
<accession>A0A3P8BMQ4</accession>
<feature type="compositionally biased region" description="Low complexity" evidence="1">
    <location>
        <begin position="326"/>
        <end position="341"/>
    </location>
</feature>
<dbReference type="EMBL" id="UZAH01025952">
    <property type="protein sequence ID" value="VDO73262.1"/>
    <property type="molecule type" value="Genomic_DNA"/>
</dbReference>
<feature type="compositionally biased region" description="Polar residues" evidence="1">
    <location>
        <begin position="162"/>
        <end position="182"/>
    </location>
</feature>
<dbReference type="OrthoDB" id="5871597at2759"/>
<protein>
    <submittedName>
        <fullName evidence="4">ARS2 domain-containing protein</fullName>
    </submittedName>
</protein>
<keyword evidence="3" id="KW-1185">Reference proteome</keyword>
<dbReference type="Proteomes" id="UP000050761">
    <property type="component" value="Unassembled WGS sequence"/>
</dbReference>
<evidence type="ECO:0000256" key="1">
    <source>
        <dbReference type="SAM" id="MobiDB-lite"/>
    </source>
</evidence>
<proteinExistence type="predicted"/>
<reference evidence="4" key="2">
    <citation type="submission" date="2019-09" db="UniProtKB">
        <authorList>
            <consortium name="WormBaseParasite"/>
        </authorList>
    </citation>
    <scope>IDENTIFICATION</scope>
</reference>
<feature type="compositionally biased region" description="Polar residues" evidence="1">
    <location>
        <begin position="349"/>
        <end position="359"/>
    </location>
</feature>
<feature type="region of interest" description="Disordered" evidence="1">
    <location>
        <begin position="150"/>
        <end position="391"/>
    </location>
</feature>
<dbReference type="WBParaSite" id="HPBE_0000768901-mRNA-1">
    <property type="protein sequence ID" value="HPBE_0000768901-mRNA-1"/>
    <property type="gene ID" value="HPBE_0000768901"/>
</dbReference>
<organism evidence="2">
    <name type="scientific">Heligmosomoides polygyrus</name>
    <name type="common">Parasitic roundworm</name>
    <dbReference type="NCBI Taxonomy" id="6339"/>
    <lineage>
        <taxon>Eukaryota</taxon>
        <taxon>Metazoa</taxon>
        <taxon>Ecdysozoa</taxon>
        <taxon>Nematoda</taxon>
        <taxon>Chromadorea</taxon>
        <taxon>Rhabditida</taxon>
        <taxon>Rhabditina</taxon>
        <taxon>Rhabditomorpha</taxon>
        <taxon>Strongyloidea</taxon>
        <taxon>Heligmosomidae</taxon>
        <taxon>Heligmosomoides</taxon>
    </lineage>
</organism>
<evidence type="ECO:0000313" key="2">
    <source>
        <dbReference type="EMBL" id="VDO73262.1"/>
    </source>
</evidence>
<feature type="compositionally biased region" description="Basic and acidic residues" evidence="1">
    <location>
        <begin position="279"/>
        <end position="292"/>
    </location>
</feature>
<feature type="compositionally biased region" description="Low complexity" evidence="1">
    <location>
        <begin position="381"/>
        <end position="391"/>
    </location>
</feature>
<feature type="compositionally biased region" description="Basic and acidic residues" evidence="1">
    <location>
        <begin position="214"/>
        <end position="227"/>
    </location>
</feature>
<sequence length="595" mass="65846">MTSFRGKPWTNLERWTLFTFYKRDSKEDWYGIPLLFRRFFHVTFLLDIVEQFRYTTSPPNGREVASGTTRISCRYARCADEMEATRKERIECRPKGYYTPADRKDAELYDDLMQNKLRLCFDYDEEELAARERMGAIYMKHLSELFYKEKEKKASKPRVSARPQTMPSQSNRDAQTARSLPSSPGRATLKSPVRPTKDATSETPPSVAATEDQTVEKMDVDEVESKSSENSLDSPRNAAEPKRPRGRPPKKMTSATPQRVEDSASSTRDGSPMQVGGSADDRNSPARSEGRRSCARTDAAGSSTSTTDKDNVHVVDSPAGRQSAEVVPTRVATAPTTGVTTDEFGGTGTQTSISIQMPLSSGGDADLSTSRKPSRSERRGASTTPPVAAAAATRCSASVQTGEMKWDLEDNIVVGWPLSDAKVAPLANTAGSVVIKSESMKTANCKTDQTSRIISWDSVLSGAYDKKIKETSKNLDRLHMWDVCYCNFSEEALQGLYHYQILVAMGILSMSRTSWPDSEGAKRVFHGMVRGSAGGGRLSLPVEAHRIGIDCYRAASASAFWGRIHQTLTASNGGNTANARDMTFIRCQIWRYFHR</sequence>
<reference evidence="2 3" key="1">
    <citation type="submission" date="2018-11" db="EMBL/GenBank/DDBJ databases">
        <authorList>
            <consortium name="Pathogen Informatics"/>
        </authorList>
    </citation>
    <scope>NUCLEOTIDE SEQUENCE [LARGE SCALE GENOMIC DNA]</scope>
</reference>
<name>A0A3P8BMQ4_HELPZ</name>